<proteinExistence type="predicted"/>
<accession>A0AAD7QU29</accession>
<protein>
    <submittedName>
        <fullName evidence="3">Uncharacterized protein</fullName>
    </submittedName>
</protein>
<organism evidence="3 4">
    <name type="scientific">Lipomyces tetrasporus</name>
    <dbReference type="NCBI Taxonomy" id="54092"/>
    <lineage>
        <taxon>Eukaryota</taxon>
        <taxon>Fungi</taxon>
        <taxon>Dikarya</taxon>
        <taxon>Ascomycota</taxon>
        <taxon>Saccharomycotina</taxon>
        <taxon>Lipomycetes</taxon>
        <taxon>Lipomycetales</taxon>
        <taxon>Lipomycetaceae</taxon>
        <taxon>Lipomyces</taxon>
    </lineage>
</organism>
<dbReference type="InterPro" id="IPR035213">
    <property type="entry name" value="DUF5321"/>
</dbReference>
<keyword evidence="2" id="KW-1133">Transmembrane helix</keyword>
<feature type="transmembrane region" description="Helical" evidence="2">
    <location>
        <begin position="79"/>
        <end position="99"/>
    </location>
</feature>
<evidence type="ECO:0000313" key="3">
    <source>
        <dbReference type="EMBL" id="KAJ8101517.1"/>
    </source>
</evidence>
<dbReference type="RefSeq" id="XP_056044967.1">
    <property type="nucleotide sequence ID" value="XM_056185638.1"/>
</dbReference>
<dbReference type="Proteomes" id="UP001217417">
    <property type="component" value="Unassembled WGS sequence"/>
</dbReference>
<evidence type="ECO:0000313" key="4">
    <source>
        <dbReference type="Proteomes" id="UP001217417"/>
    </source>
</evidence>
<sequence>MASVTLRELTCGTGRLLLHRARICEISHLRTIVEIAKSRASAGSLARRHIGTTPPTAAALESPGMPQTRTSGPQKKKRTIFSIEWNFVWAYIILLGLIGSQNMNIMRQKHVYKETERLLSKKIDALESVIERIKNGEDVDIAEELGTGMPSAEREWKELLASLEDQEAVWRNKAIREVEKVGPRVEEAEEKVMDDIKEAVSASEKRAEKKTAKKQPEKTLPKNVFL</sequence>
<dbReference type="Pfam" id="PF17254">
    <property type="entry name" value="DUF5321"/>
    <property type="match status" value="1"/>
</dbReference>
<feature type="compositionally biased region" description="Basic and acidic residues" evidence="1">
    <location>
        <begin position="199"/>
        <end position="220"/>
    </location>
</feature>
<dbReference type="GeneID" id="80880804"/>
<dbReference type="EMBL" id="JARPMG010000004">
    <property type="protein sequence ID" value="KAJ8101517.1"/>
    <property type="molecule type" value="Genomic_DNA"/>
</dbReference>
<evidence type="ECO:0000256" key="1">
    <source>
        <dbReference type="SAM" id="MobiDB-lite"/>
    </source>
</evidence>
<feature type="region of interest" description="Disordered" evidence="1">
    <location>
        <begin position="199"/>
        <end position="226"/>
    </location>
</feature>
<reference evidence="3" key="1">
    <citation type="submission" date="2023-03" db="EMBL/GenBank/DDBJ databases">
        <title>Near-Complete genome sequence of Lipomyces tetrasporous NRRL Y-64009, an oleaginous yeast capable of growing on lignocellulosic hydrolysates.</title>
        <authorList>
            <consortium name="Lawrence Berkeley National Laboratory"/>
            <person name="Jagtap S.S."/>
            <person name="Liu J.-J."/>
            <person name="Walukiewicz H.E."/>
            <person name="Pangilinan J."/>
            <person name="Lipzen A."/>
            <person name="Ahrendt S."/>
            <person name="Koriabine M."/>
            <person name="Cobaugh K."/>
            <person name="Salamov A."/>
            <person name="Yoshinaga Y."/>
            <person name="Ng V."/>
            <person name="Daum C."/>
            <person name="Grigoriev I.V."/>
            <person name="Slininger P.J."/>
            <person name="Dien B.S."/>
            <person name="Jin Y.-S."/>
            <person name="Rao C.V."/>
        </authorList>
    </citation>
    <scope>NUCLEOTIDE SEQUENCE</scope>
    <source>
        <strain evidence="3">NRRL Y-64009</strain>
    </source>
</reference>
<keyword evidence="2" id="KW-0472">Membrane</keyword>
<evidence type="ECO:0000256" key="2">
    <source>
        <dbReference type="SAM" id="Phobius"/>
    </source>
</evidence>
<comment type="caution">
    <text evidence="3">The sequence shown here is derived from an EMBL/GenBank/DDBJ whole genome shotgun (WGS) entry which is preliminary data.</text>
</comment>
<gene>
    <name evidence="3" type="ORF">POJ06DRAFT_221988</name>
</gene>
<dbReference type="AlphaFoldDB" id="A0AAD7QU29"/>
<name>A0AAD7QU29_9ASCO</name>
<keyword evidence="4" id="KW-1185">Reference proteome</keyword>
<keyword evidence="2" id="KW-0812">Transmembrane</keyword>
<feature type="region of interest" description="Disordered" evidence="1">
    <location>
        <begin position="54"/>
        <end position="73"/>
    </location>
</feature>